<proteinExistence type="predicted"/>
<dbReference type="EnsemblMetazoa" id="GMOY010123-RA">
    <property type="protein sequence ID" value="GMOY010123-PA"/>
    <property type="gene ID" value="GMOY010123"/>
</dbReference>
<reference evidence="2" key="1">
    <citation type="submission" date="2020-05" db="UniProtKB">
        <authorList>
            <consortium name="EnsemblMetazoa"/>
        </authorList>
    </citation>
    <scope>IDENTIFICATION</scope>
    <source>
        <strain evidence="2">Yale</strain>
    </source>
</reference>
<keyword evidence="3" id="KW-1185">Reference proteome</keyword>
<evidence type="ECO:0000313" key="2">
    <source>
        <dbReference type="EnsemblMetazoa" id="GMOY010123-PA"/>
    </source>
</evidence>
<dbReference type="Proteomes" id="UP000092444">
    <property type="component" value="Unassembled WGS sequence"/>
</dbReference>
<name>A0A1B0G9Y6_GLOMM</name>
<feature type="compositionally biased region" description="Polar residues" evidence="1">
    <location>
        <begin position="35"/>
        <end position="44"/>
    </location>
</feature>
<accession>A0A1B0G9Y6</accession>
<organism evidence="2 3">
    <name type="scientific">Glossina morsitans morsitans</name>
    <name type="common">Savannah tsetse fly</name>
    <dbReference type="NCBI Taxonomy" id="37546"/>
    <lineage>
        <taxon>Eukaryota</taxon>
        <taxon>Metazoa</taxon>
        <taxon>Ecdysozoa</taxon>
        <taxon>Arthropoda</taxon>
        <taxon>Hexapoda</taxon>
        <taxon>Insecta</taxon>
        <taxon>Pterygota</taxon>
        <taxon>Neoptera</taxon>
        <taxon>Endopterygota</taxon>
        <taxon>Diptera</taxon>
        <taxon>Brachycera</taxon>
        <taxon>Muscomorpha</taxon>
        <taxon>Hippoboscoidea</taxon>
        <taxon>Glossinidae</taxon>
        <taxon>Glossina</taxon>
    </lineage>
</organism>
<dbReference type="EMBL" id="CCAG010008280">
    <property type="status" value="NOT_ANNOTATED_CDS"/>
    <property type="molecule type" value="Genomic_DNA"/>
</dbReference>
<sequence length="205" mass="24007">MFIIVSQQYLKITAFLSMSAWMEILNAQQHRHETLTSTSRATGSNKRHRRHRSRGNKVSPNTVHAKSATAAKVHLTTDLFKNFGNKFRGNSTESVRYAALEQADLEVALNTLSSSSEEDLFIPRVRQYNNNNQRNMSRNNSNKYSMRENFENTFQIRSTAASYKDLFGSGTFIWEEYEKWTRFMEIFRYAFNTLECYFPPTFVYE</sequence>
<feature type="compositionally biased region" description="Basic residues" evidence="1">
    <location>
        <begin position="45"/>
        <end position="55"/>
    </location>
</feature>
<dbReference type="AlphaFoldDB" id="A0A1B0G9Y6"/>
<feature type="region of interest" description="Disordered" evidence="1">
    <location>
        <begin position="32"/>
        <end position="66"/>
    </location>
</feature>
<evidence type="ECO:0000256" key="1">
    <source>
        <dbReference type="SAM" id="MobiDB-lite"/>
    </source>
</evidence>
<evidence type="ECO:0000313" key="3">
    <source>
        <dbReference type="Proteomes" id="UP000092444"/>
    </source>
</evidence>
<dbReference type="VEuPathDB" id="VectorBase:GMOY010123"/>
<protein>
    <submittedName>
        <fullName evidence="2">Uncharacterized protein</fullName>
    </submittedName>
</protein>